<name>A0A8B2NUR3_9HYPH</name>
<evidence type="ECO:0000313" key="4">
    <source>
        <dbReference type="Proteomes" id="UP000249590"/>
    </source>
</evidence>
<feature type="compositionally biased region" description="Low complexity" evidence="1">
    <location>
        <begin position="279"/>
        <end position="293"/>
    </location>
</feature>
<feature type="compositionally biased region" description="Acidic residues" evidence="1">
    <location>
        <begin position="393"/>
        <end position="411"/>
    </location>
</feature>
<feature type="transmembrane region" description="Helical" evidence="2">
    <location>
        <begin position="302"/>
        <end position="320"/>
    </location>
</feature>
<protein>
    <submittedName>
        <fullName evidence="3">Uncharacterized protein</fullName>
    </submittedName>
</protein>
<gene>
    <name evidence="3" type="ORF">DLJ53_05510</name>
</gene>
<feature type="compositionally biased region" description="Low complexity" evidence="1">
    <location>
        <begin position="461"/>
        <end position="476"/>
    </location>
</feature>
<accession>A0A8B2NUR3</accession>
<dbReference type="EMBL" id="QHHQ01000001">
    <property type="protein sequence ID" value="RAI03927.1"/>
    <property type="molecule type" value="Genomic_DNA"/>
</dbReference>
<evidence type="ECO:0000256" key="2">
    <source>
        <dbReference type="SAM" id="Phobius"/>
    </source>
</evidence>
<organism evidence="3 4">
    <name type="scientific">Acuticoccus sediminis</name>
    <dbReference type="NCBI Taxonomy" id="2184697"/>
    <lineage>
        <taxon>Bacteria</taxon>
        <taxon>Pseudomonadati</taxon>
        <taxon>Pseudomonadota</taxon>
        <taxon>Alphaproteobacteria</taxon>
        <taxon>Hyphomicrobiales</taxon>
        <taxon>Amorphaceae</taxon>
        <taxon>Acuticoccus</taxon>
    </lineage>
</organism>
<feature type="compositionally biased region" description="Polar residues" evidence="1">
    <location>
        <begin position="449"/>
        <end position="460"/>
    </location>
</feature>
<feature type="compositionally biased region" description="Basic and acidic residues" evidence="1">
    <location>
        <begin position="246"/>
        <end position="262"/>
    </location>
</feature>
<proteinExistence type="predicted"/>
<dbReference type="Proteomes" id="UP000249590">
    <property type="component" value="Unassembled WGS sequence"/>
</dbReference>
<feature type="compositionally biased region" description="Acidic residues" evidence="1">
    <location>
        <begin position="210"/>
        <end position="238"/>
    </location>
</feature>
<keyword evidence="2" id="KW-1133">Transmembrane helix</keyword>
<feature type="compositionally biased region" description="Basic and acidic residues" evidence="1">
    <location>
        <begin position="198"/>
        <end position="209"/>
    </location>
</feature>
<dbReference type="OrthoDB" id="8442940at2"/>
<feature type="compositionally biased region" description="Polar residues" evidence="1">
    <location>
        <begin position="356"/>
        <end position="365"/>
    </location>
</feature>
<reference evidence="3 4" key="1">
    <citation type="submission" date="2018-05" db="EMBL/GenBank/DDBJ databases">
        <title>Acuticoccus sediminis sp. nov., isolated from deep-sea sediment of Indian Ocean.</title>
        <authorList>
            <person name="Liu X."/>
            <person name="Lai Q."/>
            <person name="Du Y."/>
            <person name="Sun F."/>
            <person name="Zhang X."/>
            <person name="Wang S."/>
            <person name="Shao Z."/>
        </authorList>
    </citation>
    <scope>NUCLEOTIDE SEQUENCE [LARGE SCALE GENOMIC DNA]</scope>
    <source>
        <strain evidence="3 4">PTG4-2</strain>
    </source>
</reference>
<feature type="compositionally biased region" description="Pro residues" evidence="1">
    <location>
        <begin position="133"/>
        <end position="146"/>
    </location>
</feature>
<evidence type="ECO:0000313" key="3">
    <source>
        <dbReference type="EMBL" id="RAI03927.1"/>
    </source>
</evidence>
<dbReference type="AlphaFoldDB" id="A0A8B2NUR3"/>
<comment type="caution">
    <text evidence="3">The sequence shown here is derived from an EMBL/GenBank/DDBJ whole genome shotgun (WGS) entry which is preliminary data.</text>
</comment>
<dbReference type="RefSeq" id="WP_111343007.1">
    <property type="nucleotide sequence ID" value="NZ_QHHQ01000001.1"/>
</dbReference>
<keyword evidence="2" id="KW-0812">Transmembrane</keyword>
<feature type="compositionally biased region" description="Low complexity" evidence="1">
    <location>
        <begin position="437"/>
        <end position="448"/>
    </location>
</feature>
<feature type="compositionally biased region" description="Polar residues" evidence="1">
    <location>
        <begin position="378"/>
        <end position="388"/>
    </location>
</feature>
<keyword evidence="2" id="KW-0472">Membrane</keyword>
<feature type="region of interest" description="Disordered" evidence="1">
    <location>
        <begin position="75"/>
        <end position="293"/>
    </location>
</feature>
<keyword evidence="4" id="KW-1185">Reference proteome</keyword>
<feature type="compositionally biased region" description="Basic and acidic residues" evidence="1">
    <location>
        <begin position="93"/>
        <end position="120"/>
    </location>
</feature>
<feature type="compositionally biased region" description="Basic and acidic residues" evidence="1">
    <location>
        <begin position="366"/>
        <end position="377"/>
    </location>
</feature>
<sequence length="654" mass="70728">MVAMTDFYSVLQRAVQSLPDGSGPQRRQVYEKARKALIKQLQSFDPPLSSADVTAQRLALEDAIRKIENEIARQNRTRRAVQGALPAGGRAEGASRESEAEREARRRAEAERSRAEREQMLRSAVSEAMLAPDPEPGPSPAEPAFPPERTQQAQLPAPVDLTHEAIEPAEAEVVGSDFLEEEYEEPVPIVPARRRGHRADPSHDPRIAEAEFEAVEESEAADEYDYDEEYGDDEEVDPKEEKRRRREEERQLRAERRAERSGRGKKRKDRQKAEKTSRRAAAAAKAPDDGASAPRRSIVARIVLPLVVFCLLIGASYAVVTQHERLLAVIQQLNPESSGSGAGSGASARSERAPVQATTDPVVNKSQERLPTDDEPRTVSTETINLDQPDSGADSDTDAGADTDMDAEGAPESDAAAAPTRTPDGAPQFAPDQTPNAAADQAAGVEQAPEQQVSALTTRNGSDAAATPAPSSGPGTQQAVLYEEAASGGQTGSAIAGTVNWEMVRQSFGGGDEEPVIRATAAIGERGLNMTMTIRENRDAQLPASHLIEIKFEVPDSFEGGGVKNVPGIIMKQEEQARGDALRGQAARVSSGLFWVALNEDEADRTYNLELLASRDWLDIPILYESGRRAILTLRKGQKGQTAVSSAMKEWSDG</sequence>
<feature type="region of interest" description="Disordered" evidence="1">
    <location>
        <begin position="335"/>
        <end position="476"/>
    </location>
</feature>
<evidence type="ECO:0000256" key="1">
    <source>
        <dbReference type="SAM" id="MobiDB-lite"/>
    </source>
</evidence>